<evidence type="ECO:0000313" key="3">
    <source>
        <dbReference type="EMBL" id="CDH51246.1"/>
    </source>
</evidence>
<dbReference type="VEuPathDB" id="FungiDB:LCOR_02886.1"/>
<reference evidence="3" key="1">
    <citation type="submission" date="2013-08" db="EMBL/GenBank/DDBJ databases">
        <title>Gene expansion shapes genome architecture in the human pathogen Lichtheimia corymbifera: an evolutionary genomics analysis in the ancient terrestrial Mucorales (Mucoromycotina).</title>
        <authorList>
            <person name="Schwartze V.U."/>
            <person name="Winter S."/>
            <person name="Shelest E."/>
            <person name="Marcet-Houben M."/>
            <person name="Horn F."/>
            <person name="Wehner S."/>
            <person name="Hoffmann K."/>
            <person name="Riege K."/>
            <person name="Sammeth M."/>
            <person name="Nowrousian M."/>
            <person name="Valiante V."/>
            <person name="Linde J."/>
            <person name="Jacobsen I.D."/>
            <person name="Marz M."/>
            <person name="Brakhage A.A."/>
            <person name="Gabaldon T."/>
            <person name="Bocker S."/>
            <person name="Voigt K."/>
        </authorList>
    </citation>
    <scope>NUCLEOTIDE SEQUENCE [LARGE SCALE GENOMIC DNA]</scope>
    <source>
        <strain evidence="3">FSU 9682</strain>
    </source>
</reference>
<sequence>MSVDRARFVPTVDYLASRVCKNAKLCKDLTHDLSALQATYSQAEKLFQDLMDKMRLTDNMGNPARLPNDNDDNNSMDRNGYYQNTNNTMTRSDAAAFQRAICSLVRYAPTRDKALKYLCFFLDQIGPPLRTAKTEITMLINIIYMYAKDASSPGVAQQALDFIKIGLERDVMNIPAEHDPNDSFQDPANVFFSVSKPILRQLNLRFSQDRRSLVQASSYSSSSFMPPRPRPYY</sequence>
<dbReference type="OrthoDB" id="2265579at2759"/>
<accession>A0A068RQK4</accession>
<organism evidence="3 4">
    <name type="scientific">Lichtheimia corymbifera JMRC:FSU:9682</name>
    <dbReference type="NCBI Taxonomy" id="1263082"/>
    <lineage>
        <taxon>Eukaryota</taxon>
        <taxon>Fungi</taxon>
        <taxon>Fungi incertae sedis</taxon>
        <taxon>Mucoromycota</taxon>
        <taxon>Mucoromycotina</taxon>
        <taxon>Mucoromycetes</taxon>
        <taxon>Mucorales</taxon>
        <taxon>Lichtheimiaceae</taxon>
        <taxon>Lichtheimia</taxon>
    </lineage>
</organism>
<dbReference type="Proteomes" id="UP000027586">
    <property type="component" value="Unassembled WGS sequence"/>
</dbReference>
<evidence type="ECO:0000256" key="2">
    <source>
        <dbReference type="SAM" id="MobiDB-lite"/>
    </source>
</evidence>
<evidence type="ECO:0000313" key="4">
    <source>
        <dbReference type="Proteomes" id="UP000027586"/>
    </source>
</evidence>
<gene>
    <name evidence="3" type="ORF">LCOR_02886.1</name>
</gene>
<evidence type="ECO:0000256" key="1">
    <source>
        <dbReference type="SAM" id="Coils"/>
    </source>
</evidence>
<keyword evidence="4" id="KW-1185">Reference proteome</keyword>
<keyword evidence="1" id="KW-0175">Coiled coil</keyword>
<name>A0A068RQK4_9FUNG</name>
<dbReference type="AlphaFoldDB" id="A0A068RQK4"/>
<feature type="coiled-coil region" evidence="1">
    <location>
        <begin position="26"/>
        <end position="53"/>
    </location>
</feature>
<comment type="caution">
    <text evidence="3">The sequence shown here is derived from an EMBL/GenBank/DDBJ whole genome shotgun (WGS) entry which is preliminary data.</text>
</comment>
<proteinExistence type="predicted"/>
<protein>
    <submittedName>
        <fullName evidence="3">Uncharacterized protein</fullName>
    </submittedName>
</protein>
<dbReference type="EMBL" id="CBTN010000009">
    <property type="protein sequence ID" value="CDH51246.1"/>
    <property type="molecule type" value="Genomic_DNA"/>
</dbReference>
<feature type="region of interest" description="Disordered" evidence="2">
    <location>
        <begin position="58"/>
        <end position="77"/>
    </location>
</feature>